<feature type="chain" id="PRO_5040122196" evidence="3">
    <location>
        <begin position="17"/>
        <end position="525"/>
    </location>
</feature>
<dbReference type="AlphaFoldDB" id="A0A9P3G1S2"/>
<dbReference type="Proteomes" id="UP000703269">
    <property type="component" value="Unassembled WGS sequence"/>
</dbReference>
<evidence type="ECO:0000256" key="1">
    <source>
        <dbReference type="SAM" id="MobiDB-lite"/>
    </source>
</evidence>
<feature type="region of interest" description="Disordered" evidence="1">
    <location>
        <begin position="266"/>
        <end position="364"/>
    </location>
</feature>
<feature type="transmembrane region" description="Helical" evidence="2">
    <location>
        <begin position="452"/>
        <end position="472"/>
    </location>
</feature>
<sequence>MLPYGLKLVWFALSLAGLLSSWVALPAFPKTIAKDAWFPIVYGCVGTVLQGMFCLGLIWKMDPFLMPKAFCIAQTSLMQLCWSCLAGCCLAMSLASAAEVFRGRRLARLLHRLTSRVHQIALVAFFSAAVFTAQLALLFKLDAAQPIDGLNCDASSPSWVRLVGYSGTSLLLAVPSVILSLMTVIHILCPRHVQSMTTAMARTAYSHDALTSLPTRRTRHREPKYEPRQTDSFDYALTEPPIATHSALHLPKTLFPSDYFEGPYPPLSPGRVPSQAKHSKFHLPFTNPSISPSGRASTPSSPQPSLRSLRDSPVREVDRSRHSSYRSAPSPIIFAPAPRTANAPREPTVVNISPSPAPAFDDEKDDGSITEVHHDADGDNLGALRWPHDTEHAALKKDRVLGLGPGFDSDAGDDTEPVFRPFPRIRRSPSGQPPWLDDAPAPYPPPLRGACFALFLGGALVVCAVTSLVDIARGASPTPFGTQHAALVLVAWAPALFVGTLMLVNHLDWVLCAARPWPALALCRR</sequence>
<comment type="caution">
    <text evidence="4">The sequence shown here is derived from an EMBL/GenBank/DDBJ whole genome shotgun (WGS) entry which is preliminary data.</text>
</comment>
<feature type="transmembrane region" description="Helical" evidence="2">
    <location>
        <begin position="162"/>
        <end position="188"/>
    </location>
</feature>
<evidence type="ECO:0000313" key="5">
    <source>
        <dbReference type="Proteomes" id="UP000703269"/>
    </source>
</evidence>
<feature type="signal peptide" evidence="3">
    <location>
        <begin position="1"/>
        <end position="16"/>
    </location>
</feature>
<evidence type="ECO:0000313" key="4">
    <source>
        <dbReference type="EMBL" id="GJE86656.1"/>
    </source>
</evidence>
<feature type="compositionally biased region" description="Basic and acidic residues" evidence="1">
    <location>
        <begin position="308"/>
        <end position="321"/>
    </location>
</feature>
<keyword evidence="2" id="KW-0812">Transmembrane</keyword>
<evidence type="ECO:0000256" key="2">
    <source>
        <dbReference type="SAM" id="Phobius"/>
    </source>
</evidence>
<keyword evidence="3" id="KW-0732">Signal</keyword>
<feature type="transmembrane region" description="Helical" evidence="2">
    <location>
        <begin position="120"/>
        <end position="141"/>
    </location>
</feature>
<keyword evidence="2" id="KW-1133">Transmembrane helix</keyword>
<feature type="transmembrane region" description="Helical" evidence="2">
    <location>
        <begin position="36"/>
        <end position="59"/>
    </location>
</feature>
<evidence type="ECO:0000256" key="3">
    <source>
        <dbReference type="SAM" id="SignalP"/>
    </source>
</evidence>
<dbReference type="EMBL" id="BPQB01000004">
    <property type="protein sequence ID" value="GJE86656.1"/>
    <property type="molecule type" value="Genomic_DNA"/>
</dbReference>
<proteinExistence type="predicted"/>
<name>A0A9P3G1S2_9APHY</name>
<feature type="transmembrane region" description="Helical" evidence="2">
    <location>
        <begin position="80"/>
        <end position="100"/>
    </location>
</feature>
<keyword evidence="2" id="KW-0472">Membrane</keyword>
<reference evidence="4 5" key="1">
    <citation type="submission" date="2021-08" db="EMBL/GenBank/DDBJ databases">
        <title>Draft Genome Sequence of Phanerochaete sordida strain YK-624.</title>
        <authorList>
            <person name="Mori T."/>
            <person name="Dohra H."/>
            <person name="Suzuki T."/>
            <person name="Kawagishi H."/>
            <person name="Hirai H."/>
        </authorList>
    </citation>
    <scope>NUCLEOTIDE SEQUENCE [LARGE SCALE GENOMIC DNA]</scope>
    <source>
        <strain evidence="4 5">YK-624</strain>
    </source>
</reference>
<feature type="compositionally biased region" description="Polar residues" evidence="1">
    <location>
        <begin position="286"/>
        <end position="296"/>
    </location>
</feature>
<feature type="compositionally biased region" description="Low complexity" evidence="1">
    <location>
        <begin position="297"/>
        <end position="307"/>
    </location>
</feature>
<dbReference type="OrthoDB" id="3256745at2759"/>
<accession>A0A9P3G1S2</accession>
<feature type="transmembrane region" description="Helical" evidence="2">
    <location>
        <begin position="484"/>
        <end position="504"/>
    </location>
</feature>
<organism evidence="4 5">
    <name type="scientific">Phanerochaete sordida</name>
    <dbReference type="NCBI Taxonomy" id="48140"/>
    <lineage>
        <taxon>Eukaryota</taxon>
        <taxon>Fungi</taxon>
        <taxon>Dikarya</taxon>
        <taxon>Basidiomycota</taxon>
        <taxon>Agaricomycotina</taxon>
        <taxon>Agaricomycetes</taxon>
        <taxon>Polyporales</taxon>
        <taxon>Phanerochaetaceae</taxon>
        <taxon>Phanerochaete</taxon>
    </lineage>
</organism>
<feature type="compositionally biased region" description="Low complexity" evidence="1">
    <location>
        <begin position="327"/>
        <end position="338"/>
    </location>
</feature>
<protein>
    <submittedName>
        <fullName evidence="4">Uncharacterized protein</fullName>
    </submittedName>
</protein>
<keyword evidence="5" id="KW-1185">Reference proteome</keyword>
<gene>
    <name evidence="4" type="ORF">PsYK624_027370</name>
</gene>